<dbReference type="Pfam" id="PF02015">
    <property type="entry name" value="Glyco_hydro_45"/>
    <property type="match status" value="1"/>
</dbReference>
<evidence type="ECO:0000313" key="12">
    <source>
        <dbReference type="Proteomes" id="UP001189429"/>
    </source>
</evidence>
<keyword evidence="4" id="KW-0378">Hydrolase</keyword>
<comment type="similarity">
    <text evidence="2">Belongs to the glycosyl hydrolase 45 (cellulase K) family.</text>
</comment>
<dbReference type="EC" id="3.2.1.4" evidence="3"/>
<dbReference type="PANTHER" id="PTHR39730">
    <property type="entry name" value="ENDOGLUCANASE 1"/>
    <property type="match status" value="1"/>
</dbReference>
<keyword evidence="9" id="KW-0732">Signal</keyword>
<keyword evidence="12" id="KW-1185">Reference proteome</keyword>
<dbReference type="SUPFAM" id="SSF50685">
    <property type="entry name" value="Barwin-like endoglucanases"/>
    <property type="match status" value="1"/>
</dbReference>
<evidence type="ECO:0000256" key="4">
    <source>
        <dbReference type="ARBA" id="ARBA00022801"/>
    </source>
</evidence>
<evidence type="ECO:0000256" key="9">
    <source>
        <dbReference type="SAM" id="SignalP"/>
    </source>
</evidence>
<keyword evidence="5" id="KW-0136">Cellulose degradation</keyword>
<dbReference type="PANTHER" id="PTHR39730:SF1">
    <property type="entry name" value="ENDOGLUCANASE 1"/>
    <property type="match status" value="1"/>
</dbReference>
<name>A0ABN9V7P1_9DINO</name>
<keyword evidence="7" id="KW-0326">Glycosidase</keyword>
<evidence type="ECO:0000256" key="1">
    <source>
        <dbReference type="ARBA" id="ARBA00000966"/>
    </source>
</evidence>
<gene>
    <name evidence="11" type="ORF">PCOR1329_LOCUS55465</name>
</gene>
<comment type="catalytic activity">
    <reaction evidence="1">
        <text>Endohydrolysis of (1-&gt;4)-beta-D-glucosidic linkages in cellulose, lichenin and cereal beta-D-glucans.</text>
        <dbReference type="EC" id="3.2.1.4"/>
    </reaction>
</comment>
<proteinExistence type="inferred from homology"/>
<dbReference type="InterPro" id="IPR000334">
    <property type="entry name" value="Glyco_hydro_45"/>
</dbReference>
<dbReference type="Gene3D" id="2.40.40.10">
    <property type="entry name" value="RlpA-like domain"/>
    <property type="match status" value="1"/>
</dbReference>
<protein>
    <recommendedName>
        <fullName evidence="3">cellulase</fullName>
        <ecNumber evidence="3">3.2.1.4</ecNumber>
    </recommendedName>
</protein>
<comment type="caution">
    <text evidence="11">The sequence shown here is derived from an EMBL/GenBank/DDBJ whole genome shotgun (WGS) entry which is preliminary data.</text>
</comment>
<evidence type="ECO:0000259" key="10">
    <source>
        <dbReference type="Pfam" id="PF02015"/>
    </source>
</evidence>
<evidence type="ECO:0000313" key="11">
    <source>
        <dbReference type="EMBL" id="CAK0868957.1"/>
    </source>
</evidence>
<evidence type="ECO:0000256" key="5">
    <source>
        <dbReference type="ARBA" id="ARBA00023001"/>
    </source>
</evidence>
<dbReference type="InterPro" id="IPR036908">
    <property type="entry name" value="RlpA-like_sf"/>
</dbReference>
<dbReference type="InterPro" id="IPR052288">
    <property type="entry name" value="GH45_Enzymes"/>
</dbReference>
<dbReference type="EMBL" id="CAUYUJ010016802">
    <property type="protein sequence ID" value="CAK0868957.1"/>
    <property type="molecule type" value="Genomic_DNA"/>
</dbReference>
<evidence type="ECO:0000256" key="8">
    <source>
        <dbReference type="ARBA" id="ARBA00023326"/>
    </source>
</evidence>
<keyword evidence="8" id="KW-0624">Polysaccharide degradation</keyword>
<reference evidence="11" key="1">
    <citation type="submission" date="2023-10" db="EMBL/GenBank/DDBJ databases">
        <authorList>
            <person name="Chen Y."/>
            <person name="Shah S."/>
            <person name="Dougan E. K."/>
            <person name="Thang M."/>
            <person name="Chan C."/>
        </authorList>
    </citation>
    <scope>NUCLEOTIDE SEQUENCE [LARGE SCALE GENOMIC DNA]</scope>
</reference>
<dbReference type="Proteomes" id="UP001189429">
    <property type="component" value="Unassembled WGS sequence"/>
</dbReference>
<keyword evidence="6" id="KW-0119">Carbohydrate metabolism</keyword>
<evidence type="ECO:0000256" key="7">
    <source>
        <dbReference type="ARBA" id="ARBA00023295"/>
    </source>
</evidence>
<evidence type="ECO:0000256" key="2">
    <source>
        <dbReference type="ARBA" id="ARBA00007793"/>
    </source>
</evidence>
<feature type="chain" id="PRO_5047082057" description="cellulase" evidence="9">
    <location>
        <begin position="28"/>
        <end position="279"/>
    </location>
</feature>
<accession>A0ABN9V7P1</accession>
<evidence type="ECO:0000256" key="6">
    <source>
        <dbReference type="ARBA" id="ARBA00023277"/>
    </source>
</evidence>
<evidence type="ECO:0000256" key="3">
    <source>
        <dbReference type="ARBA" id="ARBA00012601"/>
    </source>
</evidence>
<organism evidence="11 12">
    <name type="scientific">Prorocentrum cordatum</name>
    <dbReference type="NCBI Taxonomy" id="2364126"/>
    <lineage>
        <taxon>Eukaryota</taxon>
        <taxon>Sar</taxon>
        <taxon>Alveolata</taxon>
        <taxon>Dinophyceae</taxon>
        <taxon>Prorocentrales</taxon>
        <taxon>Prorocentraceae</taxon>
        <taxon>Prorocentrum</taxon>
    </lineage>
</organism>
<feature type="domain" description="Glycosyl hydrolases family 45 active site" evidence="10">
    <location>
        <begin position="37"/>
        <end position="262"/>
    </location>
</feature>
<feature type="signal peptide" evidence="9">
    <location>
        <begin position="1"/>
        <end position="27"/>
    </location>
</feature>
<sequence>MPGTRAARAWRLGAAAVALQAPAGALGSSAWLEGTWTTGYWDCCKPSCSWPDKGSVSRPVQACSASTGAVLSDTNVASVCHGGDAATCASNGPFQVSADLSMGFAAAAVGGVSGLDGDANCGQCFELVFTSQRHVDGSGYPWGGAHAGLVNKRHVVQVTNIGYDVSGVHSFDLLIPGAGQGLFTSGCSRQFSGLSPGDFDCDNNYGGCSARSGCDRLPSELQAGCHWRHDWYRWLESSGQTNNPWVSFRRVRCPKQLTAISGSVPLDDGSWPEHTGATA</sequence>